<accession>A0AA43Q8C0</accession>
<feature type="compositionally biased region" description="Polar residues" evidence="1">
    <location>
        <begin position="94"/>
        <end position="109"/>
    </location>
</feature>
<name>A0AA43Q8C0_9GAMM</name>
<evidence type="ECO:0000313" key="2">
    <source>
        <dbReference type="EMBL" id="MDI1232382.1"/>
    </source>
</evidence>
<feature type="region of interest" description="Disordered" evidence="1">
    <location>
        <begin position="1"/>
        <end position="82"/>
    </location>
</feature>
<dbReference type="EMBL" id="JAQSDF010000080">
    <property type="protein sequence ID" value="MDI1232382.1"/>
    <property type="molecule type" value="Genomic_DNA"/>
</dbReference>
<dbReference type="Proteomes" id="UP001160519">
    <property type="component" value="Unassembled WGS sequence"/>
</dbReference>
<keyword evidence="3" id="KW-1185">Reference proteome</keyword>
<reference evidence="2" key="1">
    <citation type="submission" date="2023-01" db="EMBL/GenBank/DDBJ databases">
        <title>Biogeochemical cycle of methane in antarctic sediments.</title>
        <authorList>
            <person name="Roldan D.M."/>
            <person name="Menes R.J."/>
        </authorList>
    </citation>
    <scope>NUCLEOTIDE SEQUENCE [LARGE SCALE GENOMIC DNA]</scope>
    <source>
        <strain evidence="2">K-2018 MAG008</strain>
    </source>
</reference>
<protein>
    <submittedName>
        <fullName evidence="2">Uncharacterized protein</fullName>
    </submittedName>
</protein>
<feature type="compositionally biased region" description="Polar residues" evidence="1">
    <location>
        <begin position="38"/>
        <end position="66"/>
    </location>
</feature>
<organism evidence="2 3">
    <name type="scientific">Candidatus Methylobacter titanis</name>
    <dbReference type="NCBI Taxonomy" id="3053457"/>
    <lineage>
        <taxon>Bacteria</taxon>
        <taxon>Pseudomonadati</taxon>
        <taxon>Pseudomonadota</taxon>
        <taxon>Gammaproteobacteria</taxon>
        <taxon>Methylococcales</taxon>
        <taxon>Methylococcaceae</taxon>
        <taxon>Methylobacter</taxon>
    </lineage>
</organism>
<proteinExistence type="predicted"/>
<dbReference type="AlphaFoldDB" id="A0AA43Q8C0"/>
<evidence type="ECO:0000256" key="1">
    <source>
        <dbReference type="SAM" id="MobiDB-lite"/>
    </source>
</evidence>
<feature type="region of interest" description="Disordered" evidence="1">
    <location>
        <begin position="94"/>
        <end position="115"/>
    </location>
</feature>
<comment type="caution">
    <text evidence="2">The sequence shown here is derived from an EMBL/GenBank/DDBJ whole genome shotgun (WGS) entry which is preliminary data.</text>
</comment>
<feature type="compositionally biased region" description="Basic and acidic residues" evidence="1">
    <location>
        <begin position="22"/>
        <end position="37"/>
    </location>
</feature>
<gene>
    <name evidence="2" type="ORF">PSU93_14685</name>
</gene>
<sequence length="115" mass="12397">MDASKVQPRQEPLITTTSQRAKSLEKNESAIETRSTNEQDNSSKVSTPTVQLSGTSIRLSASSPVKSSDRSAPIENKEQAQQMARQIIADFQSNPAQAQGTHSNITENAVKSLLG</sequence>
<evidence type="ECO:0000313" key="3">
    <source>
        <dbReference type="Proteomes" id="UP001160519"/>
    </source>
</evidence>